<name>A0A923LDR2_9FIRM</name>
<feature type="compositionally biased region" description="Basic and acidic residues" evidence="2">
    <location>
        <begin position="324"/>
        <end position="345"/>
    </location>
</feature>
<comment type="caution">
    <text evidence="5">The sequence shown here is derived from an EMBL/GenBank/DDBJ whole genome shotgun (WGS) entry which is preliminary data.</text>
</comment>
<dbReference type="Gene3D" id="2.40.30.170">
    <property type="match status" value="1"/>
</dbReference>
<proteinExistence type="inferred from homology"/>
<feature type="compositionally biased region" description="Basic residues" evidence="2">
    <location>
        <begin position="26"/>
        <end position="42"/>
    </location>
</feature>
<feature type="transmembrane region" description="Helical" evidence="3">
    <location>
        <begin position="59"/>
        <end position="78"/>
    </location>
</feature>
<dbReference type="GO" id="GO:1990281">
    <property type="term" value="C:efflux pump complex"/>
    <property type="evidence" value="ECO:0007669"/>
    <property type="project" value="TreeGrafter"/>
</dbReference>
<dbReference type="Pfam" id="PF25967">
    <property type="entry name" value="RND-MFP_C"/>
    <property type="match status" value="1"/>
</dbReference>
<feature type="region of interest" description="Disordered" evidence="2">
    <location>
        <begin position="324"/>
        <end position="348"/>
    </location>
</feature>
<evidence type="ECO:0000259" key="4">
    <source>
        <dbReference type="Pfam" id="PF25967"/>
    </source>
</evidence>
<dbReference type="InterPro" id="IPR006143">
    <property type="entry name" value="RND_pump_MFP"/>
</dbReference>
<dbReference type="InterPro" id="IPR058627">
    <property type="entry name" value="MdtA-like_C"/>
</dbReference>
<dbReference type="Gene3D" id="2.40.420.20">
    <property type="match status" value="1"/>
</dbReference>
<feature type="domain" description="Multidrug resistance protein MdtA-like C-terminal permuted SH3" evidence="4">
    <location>
        <begin position="496"/>
        <end position="555"/>
    </location>
</feature>
<dbReference type="NCBIfam" id="TIGR01730">
    <property type="entry name" value="RND_mfp"/>
    <property type="match status" value="1"/>
</dbReference>
<comment type="similarity">
    <text evidence="1">Belongs to the membrane fusion protein (MFP) (TC 8.A.1) family.</text>
</comment>
<dbReference type="EMBL" id="JACOOR010000006">
    <property type="protein sequence ID" value="MBC5660269.1"/>
    <property type="molecule type" value="Genomic_DNA"/>
</dbReference>
<dbReference type="GO" id="GO:0015562">
    <property type="term" value="F:efflux transmembrane transporter activity"/>
    <property type="evidence" value="ECO:0007669"/>
    <property type="project" value="TreeGrafter"/>
</dbReference>
<dbReference type="PANTHER" id="PTHR30469">
    <property type="entry name" value="MULTIDRUG RESISTANCE PROTEIN MDTA"/>
    <property type="match status" value="1"/>
</dbReference>
<keyword evidence="6" id="KW-1185">Reference proteome</keyword>
<dbReference type="RefSeq" id="WP_186872493.1">
    <property type="nucleotide sequence ID" value="NZ_JACOOR010000006.1"/>
</dbReference>
<dbReference type="PANTHER" id="PTHR30469:SF15">
    <property type="entry name" value="HLYD FAMILY OF SECRETION PROTEINS"/>
    <property type="match status" value="1"/>
</dbReference>
<dbReference type="AlphaFoldDB" id="A0A923LDR2"/>
<sequence length="570" mass="61841">MEEKKSLMEEWEDDELTAEQEDQKAKKGLFKKRALKEKKAKKEKTPLTPEQKKKRRKRIIIGGVVVVVLAVTILPRAFGGPSYPIVSVREVELGSVTQSVDGSGTVESQETKTYFSPVSATVAEFNLQVGDIVEAGETLLTYDGTELDNLYRQAELTGSAAAYGYQDSIRKDNKNTAEYNRSSAALDTINKQLDDEDNNVDHLNKRVNEYTGYQGDSSNKLADLKSRRDAAKAAVTALDSANQELKNAKFALENSTLDQSSEDYKKLQDAVTVAQNTVTEATPAAQQAKAALPDIEKSIQDEQNHYNEIVKKLDNYQKRLKDAQENKTKLETSKSKEEGIKDSSDAAKLSDAARSQLAAQNNLSTLEANMSKEDIQQGKDGIKADFAGVVTKVTAVPGGPAAKGGELFTVASSEDVVVEMSITKYDLEKMEEGQKATVTLAGHTYEGTVQKLSRIAEKNDKGTPVVSAQVKIDHPDENIYLGLEAKVNVQGRSVKDVLVVPAECVNSGQDGDFCYVVNADGIVEKKIIEKGLSSDDSVEVKSGLAAGDKVISGGLTTDIAEGIRVTAVEE</sequence>
<evidence type="ECO:0000256" key="3">
    <source>
        <dbReference type="SAM" id="Phobius"/>
    </source>
</evidence>
<organism evidence="5 6">
    <name type="scientific">Anaerosacchariphilus hominis</name>
    <dbReference type="NCBI Taxonomy" id="2763017"/>
    <lineage>
        <taxon>Bacteria</taxon>
        <taxon>Bacillati</taxon>
        <taxon>Bacillota</taxon>
        <taxon>Clostridia</taxon>
        <taxon>Lachnospirales</taxon>
        <taxon>Lachnospiraceae</taxon>
        <taxon>Anaerosacchariphilus</taxon>
    </lineage>
</organism>
<evidence type="ECO:0000256" key="1">
    <source>
        <dbReference type="ARBA" id="ARBA00009477"/>
    </source>
</evidence>
<protein>
    <submittedName>
        <fullName evidence="5">Efflux RND transporter periplasmic adaptor subunit</fullName>
    </submittedName>
</protein>
<keyword evidence="3" id="KW-0472">Membrane</keyword>
<keyword evidence="3" id="KW-1133">Transmembrane helix</keyword>
<feature type="region of interest" description="Disordered" evidence="2">
    <location>
        <begin position="1"/>
        <end position="54"/>
    </location>
</feature>
<feature type="compositionally biased region" description="Acidic residues" evidence="2">
    <location>
        <begin position="9"/>
        <end position="20"/>
    </location>
</feature>
<dbReference type="Proteomes" id="UP000649345">
    <property type="component" value="Unassembled WGS sequence"/>
</dbReference>
<evidence type="ECO:0000313" key="6">
    <source>
        <dbReference type="Proteomes" id="UP000649345"/>
    </source>
</evidence>
<evidence type="ECO:0000313" key="5">
    <source>
        <dbReference type="EMBL" id="MBC5660269.1"/>
    </source>
</evidence>
<reference evidence="5" key="1">
    <citation type="submission" date="2020-08" db="EMBL/GenBank/DDBJ databases">
        <title>Genome public.</title>
        <authorList>
            <person name="Liu C."/>
            <person name="Sun Q."/>
        </authorList>
    </citation>
    <scope>NUCLEOTIDE SEQUENCE</scope>
    <source>
        <strain evidence="5">NSJ-68</strain>
    </source>
</reference>
<accession>A0A923LDR2</accession>
<evidence type="ECO:0000256" key="2">
    <source>
        <dbReference type="SAM" id="MobiDB-lite"/>
    </source>
</evidence>
<gene>
    <name evidence="5" type="ORF">H8S44_10845</name>
</gene>
<keyword evidence="3" id="KW-0812">Transmembrane</keyword>